<dbReference type="Gene3D" id="3.60.21.10">
    <property type="match status" value="1"/>
</dbReference>
<dbReference type="Pfam" id="PF12850">
    <property type="entry name" value="Metallophos_2"/>
    <property type="match status" value="1"/>
</dbReference>
<keyword evidence="5" id="KW-1185">Reference proteome</keyword>
<protein>
    <recommendedName>
        <fullName evidence="2">Phosphoesterase</fullName>
        <ecNumber evidence="2">3.1.4.-</ecNumber>
    </recommendedName>
</protein>
<dbReference type="GO" id="GO:0016787">
    <property type="term" value="F:hydrolase activity"/>
    <property type="evidence" value="ECO:0007669"/>
    <property type="project" value="UniProtKB-UniRule"/>
</dbReference>
<comment type="similarity">
    <text evidence="1 2">Belongs to the metallophosphoesterase superfamily. YfcE family.</text>
</comment>
<dbReference type="OrthoDB" id="9800565at2"/>
<feature type="domain" description="Calcineurin-like phosphoesterase" evidence="3">
    <location>
        <begin position="1"/>
        <end position="149"/>
    </location>
</feature>
<evidence type="ECO:0000256" key="1">
    <source>
        <dbReference type="ARBA" id="ARBA00008950"/>
    </source>
</evidence>
<comment type="cofactor">
    <cofactor evidence="2">
        <name>a divalent metal cation</name>
        <dbReference type="ChEBI" id="CHEBI:60240"/>
    </cofactor>
</comment>
<dbReference type="InterPro" id="IPR000979">
    <property type="entry name" value="Phosphodiesterase_MJ0936/Vps29"/>
</dbReference>
<dbReference type="RefSeq" id="WP_066240817.1">
    <property type="nucleotide sequence ID" value="NZ_LSGP01000017.1"/>
</dbReference>
<dbReference type="STRING" id="1794912.AXX12_06290"/>
<dbReference type="PANTHER" id="PTHR11124">
    <property type="entry name" value="VACUOLAR SORTING PROTEIN VPS29"/>
    <property type="match status" value="1"/>
</dbReference>
<dbReference type="EMBL" id="LSGP01000017">
    <property type="protein sequence ID" value="KYZ76049.1"/>
    <property type="molecule type" value="Genomic_DNA"/>
</dbReference>
<evidence type="ECO:0000313" key="5">
    <source>
        <dbReference type="Proteomes" id="UP000076268"/>
    </source>
</evidence>
<dbReference type="InterPro" id="IPR029052">
    <property type="entry name" value="Metallo-depent_PP-like"/>
</dbReference>
<dbReference type="GO" id="GO:0046872">
    <property type="term" value="F:metal ion binding"/>
    <property type="evidence" value="ECO:0007669"/>
    <property type="project" value="UniProtKB-KW"/>
</dbReference>
<sequence length="163" mass="18309">MKAIVISDSHLKSPEKLTWLARKHTDASMIIHAGDYTDSSVLTFLQSQQAFWGVWGNVDSDRIKSTLPEKRVFPLASYQVGLYHGHGTGGTTADRAFRAFANENVDIIIFGHSHQPCIFTRNKIIMLNPGSITAKRKERWFSYIVLDLEPTGVSARLVFLNDC</sequence>
<accession>A0A154BQ70</accession>
<reference evidence="4 5" key="1">
    <citation type="submission" date="2016-02" db="EMBL/GenBank/DDBJ databases">
        <title>Anaerosporomusa subterraneum gen. nov., sp. nov., a spore-forming obligate anaerobe isolated from saprolite.</title>
        <authorList>
            <person name="Choi J.K."/>
            <person name="Shah M."/>
            <person name="Yee N."/>
        </authorList>
    </citation>
    <scope>NUCLEOTIDE SEQUENCE [LARGE SCALE GENOMIC DNA]</scope>
    <source>
        <strain evidence="4 5">RU4</strain>
    </source>
</reference>
<gene>
    <name evidence="4" type="ORF">AXX12_06290</name>
</gene>
<dbReference type="EC" id="3.1.4.-" evidence="2"/>
<evidence type="ECO:0000313" key="4">
    <source>
        <dbReference type="EMBL" id="KYZ76049.1"/>
    </source>
</evidence>
<organism evidence="4 5">
    <name type="scientific">Anaerosporomusa subterranea</name>
    <dbReference type="NCBI Taxonomy" id="1794912"/>
    <lineage>
        <taxon>Bacteria</taxon>
        <taxon>Bacillati</taxon>
        <taxon>Bacillota</taxon>
        <taxon>Negativicutes</taxon>
        <taxon>Acetonemataceae</taxon>
        <taxon>Anaerosporomusa</taxon>
    </lineage>
</organism>
<dbReference type="AlphaFoldDB" id="A0A154BQ70"/>
<comment type="caution">
    <text evidence="4">The sequence shown here is derived from an EMBL/GenBank/DDBJ whole genome shotgun (WGS) entry which is preliminary data.</text>
</comment>
<dbReference type="SUPFAM" id="SSF56300">
    <property type="entry name" value="Metallo-dependent phosphatases"/>
    <property type="match status" value="1"/>
</dbReference>
<proteinExistence type="inferred from homology"/>
<evidence type="ECO:0000256" key="2">
    <source>
        <dbReference type="RuleBase" id="RU362039"/>
    </source>
</evidence>
<dbReference type="Proteomes" id="UP000076268">
    <property type="component" value="Unassembled WGS sequence"/>
</dbReference>
<evidence type="ECO:0000259" key="3">
    <source>
        <dbReference type="Pfam" id="PF12850"/>
    </source>
</evidence>
<dbReference type="NCBIfam" id="TIGR00040">
    <property type="entry name" value="yfcE"/>
    <property type="match status" value="1"/>
</dbReference>
<dbReference type="InterPro" id="IPR024654">
    <property type="entry name" value="Calcineurin-like_PHP_lpxH"/>
</dbReference>
<keyword evidence="2" id="KW-0479">Metal-binding</keyword>
<name>A0A154BQ70_ANASB</name>